<dbReference type="InterPro" id="IPR008271">
    <property type="entry name" value="Ser/Thr_kinase_AS"/>
</dbReference>
<name>A0ABQ8S536_PERAM</name>
<evidence type="ECO:0000256" key="3">
    <source>
        <dbReference type="ARBA" id="ARBA00012401"/>
    </source>
</evidence>
<evidence type="ECO:0000313" key="18">
    <source>
        <dbReference type="EMBL" id="KAJ4428976.1"/>
    </source>
</evidence>
<reference evidence="18 19" key="1">
    <citation type="journal article" date="2022" name="Allergy">
        <title>Genome assembly and annotation of Periplaneta americana reveal a comprehensive cockroach allergen profile.</title>
        <authorList>
            <person name="Wang L."/>
            <person name="Xiong Q."/>
            <person name="Saelim N."/>
            <person name="Wang L."/>
            <person name="Nong W."/>
            <person name="Wan A.T."/>
            <person name="Shi M."/>
            <person name="Liu X."/>
            <person name="Cao Q."/>
            <person name="Hui J.H.L."/>
            <person name="Sookrung N."/>
            <person name="Leung T.F."/>
            <person name="Tungtrongchitr A."/>
            <person name="Tsui S.K.W."/>
        </authorList>
    </citation>
    <scope>NUCLEOTIDE SEQUENCE [LARGE SCALE GENOMIC DNA]</scope>
    <source>
        <strain evidence="18">PWHHKU_190912</strain>
    </source>
</reference>
<dbReference type="Pfam" id="PF08515">
    <property type="entry name" value="TGF_beta_GS"/>
    <property type="match status" value="1"/>
</dbReference>
<keyword evidence="19" id="KW-1185">Reference proteome</keyword>
<dbReference type="EMBL" id="JAJSOF020000036">
    <property type="protein sequence ID" value="KAJ4428976.1"/>
    <property type="molecule type" value="Genomic_DNA"/>
</dbReference>
<feature type="binding site" evidence="14">
    <location>
        <position position="317"/>
    </location>
    <ligand>
        <name>ATP</name>
        <dbReference type="ChEBI" id="CHEBI:30616"/>
    </ligand>
</feature>
<keyword evidence="5" id="KW-0808">Transferase</keyword>
<keyword evidence="12 15" id="KW-0472">Membrane</keyword>
<evidence type="ECO:0000256" key="15">
    <source>
        <dbReference type="SAM" id="Phobius"/>
    </source>
</evidence>
<dbReference type="CDD" id="cd23600">
    <property type="entry name" value="TFP_LU_ECD_Sax"/>
    <property type="match status" value="1"/>
</dbReference>
<dbReference type="InterPro" id="IPR000333">
    <property type="entry name" value="TGFB_receptor"/>
</dbReference>
<dbReference type="PANTHER" id="PTHR23255:SF72">
    <property type="entry name" value="RECEPTOR PROTEIN SERINE_THREONINE KINASE"/>
    <property type="match status" value="1"/>
</dbReference>
<dbReference type="InterPro" id="IPR000472">
    <property type="entry name" value="Activin_recp"/>
</dbReference>
<evidence type="ECO:0000256" key="11">
    <source>
        <dbReference type="ARBA" id="ARBA00022989"/>
    </source>
</evidence>
<dbReference type="PROSITE" id="PS51256">
    <property type="entry name" value="GS"/>
    <property type="match status" value="1"/>
</dbReference>
<dbReference type="InterPro" id="IPR003605">
    <property type="entry name" value="GS_dom"/>
</dbReference>
<accession>A0ABQ8S536</accession>
<comment type="subcellular location">
    <subcellularLocation>
        <location evidence="1">Membrane</location>
        <topology evidence="1">Single-pass type I membrane protein</topology>
    </subcellularLocation>
</comment>
<dbReference type="Pfam" id="PF00069">
    <property type="entry name" value="Pkinase"/>
    <property type="match status" value="1"/>
</dbReference>
<dbReference type="Gene3D" id="3.30.200.20">
    <property type="entry name" value="Phosphorylase Kinase, domain 1"/>
    <property type="match status" value="1"/>
</dbReference>
<comment type="caution">
    <text evidence="18">The sequence shown here is derived from an EMBL/GenBank/DDBJ whole genome shotgun (WGS) entry which is preliminary data.</text>
</comment>
<dbReference type="PANTHER" id="PTHR23255">
    <property type="entry name" value="TRANSFORMING GROWTH FACTOR-BETA RECEPTOR TYPE I AND II"/>
    <property type="match status" value="1"/>
</dbReference>
<evidence type="ECO:0000256" key="10">
    <source>
        <dbReference type="ARBA" id="ARBA00022840"/>
    </source>
</evidence>
<evidence type="ECO:0000313" key="19">
    <source>
        <dbReference type="Proteomes" id="UP001148838"/>
    </source>
</evidence>
<evidence type="ECO:0000256" key="1">
    <source>
        <dbReference type="ARBA" id="ARBA00004479"/>
    </source>
</evidence>
<keyword evidence="11 15" id="KW-1133">Transmembrane helix</keyword>
<gene>
    <name evidence="18" type="ORF">ANN_25972</name>
</gene>
<dbReference type="Proteomes" id="UP001148838">
    <property type="component" value="Unassembled WGS sequence"/>
</dbReference>
<evidence type="ECO:0000256" key="6">
    <source>
        <dbReference type="ARBA" id="ARBA00022692"/>
    </source>
</evidence>
<dbReference type="SMART" id="SM00467">
    <property type="entry name" value="GS"/>
    <property type="match status" value="1"/>
</dbReference>
<dbReference type="InterPro" id="IPR011009">
    <property type="entry name" value="Kinase-like_dom_sf"/>
</dbReference>
<organism evidence="18 19">
    <name type="scientific">Periplaneta americana</name>
    <name type="common">American cockroach</name>
    <name type="synonym">Blatta americana</name>
    <dbReference type="NCBI Taxonomy" id="6978"/>
    <lineage>
        <taxon>Eukaryota</taxon>
        <taxon>Metazoa</taxon>
        <taxon>Ecdysozoa</taxon>
        <taxon>Arthropoda</taxon>
        <taxon>Hexapoda</taxon>
        <taxon>Insecta</taxon>
        <taxon>Pterygota</taxon>
        <taxon>Neoptera</taxon>
        <taxon>Polyneoptera</taxon>
        <taxon>Dictyoptera</taxon>
        <taxon>Blattodea</taxon>
        <taxon>Blattoidea</taxon>
        <taxon>Blattidae</taxon>
        <taxon>Blattinae</taxon>
        <taxon>Periplaneta</taxon>
    </lineage>
</organism>
<proteinExistence type="inferred from homology"/>
<keyword evidence="6 15" id="KW-0812">Transmembrane</keyword>
<keyword evidence="7" id="KW-0732">Signal</keyword>
<dbReference type="PROSITE" id="PS00108">
    <property type="entry name" value="PROTEIN_KINASE_ST"/>
    <property type="match status" value="1"/>
</dbReference>
<sequence>MAAVVVVVVVVVVAAAVAVAAVASIAQFSIHHLAFQYNLESEFKRFDTKAGHFREIRRMMFQGDDLSDTPDPDNEADQDNLRLLTAQTIKKYKCLSCDPPNCTVLSPCTAALECWKSRVRDTNGVERVSRGCINNPEQIPLYCSVSSYSSRSGHRKRHTDGQYAIECCTGDFCNNGSFPKLPPILYKGQVPAYPDSTSYIMKLTIAILGPVVALGLLGALVLLLMRRKHRKRLMAARMMADPETYYASDDLLRVTAAGDSTLREYLEHSLTSGSGSGLPLLIQRTLAKQISLSECIGKGRYGEVWRGVWHGENVAVKIFFSRDEASWSRETEIYSTVLLRHENILGYIGSDMTSRNSCTQLWLVTHHHPLGSLYDHLNRTTLTHHQLMKICLSAANGLVHLHTEIFGTKGKPAIAHRDIKSKNILVKLNGSCVIADFGLAVTHIQSTGEMDVGANPKVGTKRYMSPEVLDETTHFEIGRSARIPTLNTILQWVASFRTTGSTLKKKSPGRPQSTRTPANVETIRQLVVQSPQRSAHKHAIALRLSDAMDDDGHAVTITGAHCVKMLQTFLQPRLNKLAVDAEDIWFQQDGATAYSAGQTINLLQELFPEHIIPHCSDIPWPAFLPDLPPCDFFLWGHWKDEVYKHRPHTLDELKTAIREEMAAIPPAMTVRVMENFRKCLDACIKSQGHNVDDVLLHHRNLKLFAAEVSLILVCIFPPCLYYRINTECFESYRRADIYAFGLVLWEVCRRTLSNGIAEDYKPPYYDMVPNDPSFEDMKKVVCIDQQRPSLPNRWASNATLSGMAKLMKECWHHNPNVRLPALRIKKTLVKLASSDIHVHLDLDI</sequence>
<dbReference type="PROSITE" id="PS00107">
    <property type="entry name" value="PROTEIN_KINASE_ATP"/>
    <property type="match status" value="1"/>
</dbReference>
<dbReference type="EC" id="2.7.11.30" evidence="3"/>
<evidence type="ECO:0000256" key="4">
    <source>
        <dbReference type="ARBA" id="ARBA00022527"/>
    </source>
</evidence>
<keyword evidence="4" id="KW-0723">Serine/threonine-protein kinase</keyword>
<dbReference type="SUPFAM" id="SSF56112">
    <property type="entry name" value="Protein kinase-like (PK-like)"/>
    <property type="match status" value="2"/>
</dbReference>
<evidence type="ECO:0000256" key="9">
    <source>
        <dbReference type="ARBA" id="ARBA00022777"/>
    </source>
</evidence>
<dbReference type="Gene3D" id="2.10.60.10">
    <property type="entry name" value="CD59"/>
    <property type="match status" value="1"/>
</dbReference>
<dbReference type="Pfam" id="PF01064">
    <property type="entry name" value="Activin_recp"/>
    <property type="match status" value="1"/>
</dbReference>
<dbReference type="Gene3D" id="3.30.420.10">
    <property type="entry name" value="Ribonuclease H-like superfamily/Ribonuclease H"/>
    <property type="match status" value="1"/>
</dbReference>
<evidence type="ECO:0000256" key="13">
    <source>
        <dbReference type="ARBA" id="ARBA00023170"/>
    </source>
</evidence>
<feature type="domain" description="GS" evidence="17">
    <location>
        <begin position="260"/>
        <end position="289"/>
    </location>
</feature>
<evidence type="ECO:0000256" key="5">
    <source>
        <dbReference type="ARBA" id="ARBA00022679"/>
    </source>
</evidence>
<dbReference type="InterPro" id="IPR036397">
    <property type="entry name" value="RNaseH_sf"/>
</dbReference>
<keyword evidence="10 14" id="KW-0067">ATP-binding</keyword>
<comment type="similarity">
    <text evidence="2">Belongs to the protein kinase superfamily. TKL Ser/Thr protein kinase family. TGFB receptor subfamily.</text>
</comment>
<keyword evidence="8 14" id="KW-0547">Nucleotide-binding</keyword>
<dbReference type="InterPro" id="IPR045860">
    <property type="entry name" value="Snake_toxin-like_sf"/>
</dbReference>
<keyword evidence="9" id="KW-0418">Kinase</keyword>
<feature type="domain" description="Protein kinase" evidence="16">
    <location>
        <begin position="290"/>
        <end position="556"/>
    </location>
</feature>
<evidence type="ECO:0000256" key="12">
    <source>
        <dbReference type="ARBA" id="ARBA00023136"/>
    </source>
</evidence>
<evidence type="ECO:0000256" key="7">
    <source>
        <dbReference type="ARBA" id="ARBA00022729"/>
    </source>
</evidence>
<feature type="transmembrane region" description="Helical" evidence="15">
    <location>
        <begin position="199"/>
        <end position="224"/>
    </location>
</feature>
<dbReference type="SMART" id="SM00220">
    <property type="entry name" value="S_TKc"/>
    <property type="match status" value="1"/>
</dbReference>
<dbReference type="InterPro" id="IPR000719">
    <property type="entry name" value="Prot_kinase_dom"/>
</dbReference>
<evidence type="ECO:0000259" key="16">
    <source>
        <dbReference type="PROSITE" id="PS50011"/>
    </source>
</evidence>
<dbReference type="PROSITE" id="PS50011">
    <property type="entry name" value="PROTEIN_KINASE_DOM"/>
    <property type="match status" value="1"/>
</dbReference>
<evidence type="ECO:0000256" key="8">
    <source>
        <dbReference type="ARBA" id="ARBA00022741"/>
    </source>
</evidence>
<dbReference type="InterPro" id="IPR017441">
    <property type="entry name" value="Protein_kinase_ATP_BS"/>
</dbReference>
<evidence type="ECO:0000259" key="17">
    <source>
        <dbReference type="PROSITE" id="PS51256"/>
    </source>
</evidence>
<keyword evidence="13" id="KW-0675">Receptor</keyword>
<dbReference type="Gene3D" id="1.10.510.10">
    <property type="entry name" value="Transferase(Phosphotransferase) domain 1"/>
    <property type="match status" value="2"/>
</dbReference>
<protein>
    <recommendedName>
        <fullName evidence="3">receptor protein serine/threonine kinase</fullName>
        <ecNumber evidence="3">2.7.11.30</ecNumber>
    </recommendedName>
</protein>
<dbReference type="SUPFAM" id="SSF57302">
    <property type="entry name" value="Snake toxin-like"/>
    <property type="match status" value="1"/>
</dbReference>
<evidence type="ECO:0000256" key="14">
    <source>
        <dbReference type="PROSITE-ProRule" id="PRU10141"/>
    </source>
</evidence>
<evidence type="ECO:0000256" key="2">
    <source>
        <dbReference type="ARBA" id="ARBA00009605"/>
    </source>
</evidence>